<feature type="domain" description="c-SKI SMAD4-binding" evidence="4">
    <location>
        <begin position="370"/>
        <end position="458"/>
    </location>
</feature>
<dbReference type="GO" id="GO:0000981">
    <property type="term" value="F:DNA-binding transcription factor activity, RNA polymerase II-specific"/>
    <property type="evidence" value="ECO:0007669"/>
    <property type="project" value="TreeGrafter"/>
</dbReference>
<dbReference type="Pfam" id="PF02437">
    <property type="entry name" value="Ski_Sno_DHD"/>
    <property type="match status" value="1"/>
</dbReference>
<evidence type="ECO:0000256" key="1">
    <source>
        <dbReference type="ARBA" id="ARBA00009513"/>
    </source>
</evidence>
<protein>
    <submittedName>
        <fullName evidence="6">C-SKI_SMAD_bind domain-containing protein</fullName>
    </submittedName>
</protein>
<keyword evidence="2" id="KW-0175">Coiled coil</keyword>
<proteinExistence type="inferred from homology"/>
<dbReference type="InterPro" id="IPR023216">
    <property type="entry name" value="Tscrpt_reg_SKI_SnoN"/>
</dbReference>
<dbReference type="GO" id="GO:0030514">
    <property type="term" value="P:negative regulation of BMP signaling pathway"/>
    <property type="evidence" value="ECO:0007669"/>
    <property type="project" value="TreeGrafter"/>
</dbReference>
<evidence type="ECO:0000313" key="5">
    <source>
        <dbReference type="Proteomes" id="UP000038045"/>
    </source>
</evidence>
<dbReference type="InterPro" id="IPR009061">
    <property type="entry name" value="DNA-bd_dom_put_sf"/>
</dbReference>
<evidence type="ECO:0000259" key="4">
    <source>
        <dbReference type="SMART" id="SM01046"/>
    </source>
</evidence>
<sequence>MNLNREDSSLQSSLSMTSSIRKDDPHTSLLSMIPGASSNFGPNNIIHRNNQPISNSGLFELTKLLQSSLEQTTNNSNNTNSINIENAFNRNIPQNEYVNTNPGINIGPTFNSLFENVLTNQYLFNNFKQSINNFQQNSFNNLIGNQSLNLINSSNVQESNITTTQNLANSNTQKLNTIRQGNSINGQELLLINILCTPIEDDSLQIGPIHFTKSQQLQLVEEAKYLSSNAPTPPTKEVVKNLVNKRKMNGLKEKMEGIEILHFSTVGDYLLTSFIIGGEPYISFSEFSNTVLPHIGVSIIYNLYQKFNILPKYATAEQMMTLKLEGKIPHEHKLCSLITKSNAEKLTGYFLCNIRDMSSFVGRYNTSIFIKVIHNLFGGNTGYYYPHFPKSHCIQCLHCQFIFGPKKFLIHSHSSKSEKISTWGFDSKKWRQYYSPPTDEKVDLLYVNIFKKLIVRNNHLNDRKRKVTNVNNIDIPIKIARNGIENLINPQNMFHHRTPNVVETSVIKKSSKNLGNSSLGISQNNKNLSLPYNESLKNNCFNINSLTRNNLNLHDNNCQQPNMGIIPKNNSTPPGIDILMNQLLKFQNYVDEPNKPLIECLASLIPPNHLPSILKKLGDEFTVYTKEINMLKEKNKEMEKLIRSTPDYTISVTGTLMCNGEPYKKSFPGVDQCFEGKPLCKVIEKYIPTKENILTIDKTYQNPKEQFNSSILITHFCKPCPNVARIRIPDENINCGSSKMSTYNFGTIELSDAKYRERKDCGLTVG</sequence>
<comment type="similarity">
    <text evidence="1">Belongs to the SKI family.</text>
</comment>
<dbReference type="PANTHER" id="PTHR10005:SF25">
    <property type="entry name" value="SNO ONCOGENE, ISOFORM B"/>
    <property type="match status" value="1"/>
</dbReference>
<accession>A0A0N4Z7E1</accession>
<dbReference type="Gene3D" id="3.10.390.10">
    <property type="entry name" value="SAND domain-like"/>
    <property type="match status" value="1"/>
</dbReference>
<evidence type="ECO:0000256" key="3">
    <source>
        <dbReference type="SAM" id="MobiDB-lite"/>
    </source>
</evidence>
<dbReference type="PANTHER" id="PTHR10005">
    <property type="entry name" value="SKI ONCOGENE-RELATED"/>
    <property type="match status" value="1"/>
</dbReference>
<name>A0A0N4Z7E1_PARTI</name>
<feature type="coiled-coil region" evidence="2">
    <location>
        <begin position="614"/>
        <end position="641"/>
    </location>
</feature>
<dbReference type="GO" id="GO:0005667">
    <property type="term" value="C:transcription regulator complex"/>
    <property type="evidence" value="ECO:0007669"/>
    <property type="project" value="TreeGrafter"/>
</dbReference>
<reference evidence="6" key="1">
    <citation type="submission" date="2017-02" db="UniProtKB">
        <authorList>
            <consortium name="WormBaseParasite"/>
        </authorList>
    </citation>
    <scope>IDENTIFICATION</scope>
</reference>
<dbReference type="InterPro" id="IPR010919">
    <property type="entry name" value="SAND-like_dom_sf"/>
</dbReference>
<dbReference type="GO" id="GO:0046332">
    <property type="term" value="F:SMAD binding"/>
    <property type="evidence" value="ECO:0007669"/>
    <property type="project" value="InterPro"/>
</dbReference>
<feature type="region of interest" description="Disordered" evidence="3">
    <location>
        <begin position="1"/>
        <end position="34"/>
    </location>
</feature>
<dbReference type="SUPFAM" id="SSF63763">
    <property type="entry name" value="SAND domain-like"/>
    <property type="match status" value="1"/>
</dbReference>
<dbReference type="InterPro" id="IPR014890">
    <property type="entry name" value="c-SKI_SMAD4-bd_dom"/>
</dbReference>
<organism evidence="5 6">
    <name type="scientific">Parastrongyloides trichosuri</name>
    <name type="common">Possum-specific nematode worm</name>
    <dbReference type="NCBI Taxonomy" id="131310"/>
    <lineage>
        <taxon>Eukaryota</taxon>
        <taxon>Metazoa</taxon>
        <taxon>Ecdysozoa</taxon>
        <taxon>Nematoda</taxon>
        <taxon>Chromadorea</taxon>
        <taxon>Rhabditida</taxon>
        <taxon>Tylenchina</taxon>
        <taxon>Panagrolaimomorpha</taxon>
        <taxon>Strongyloidoidea</taxon>
        <taxon>Strongyloididae</taxon>
        <taxon>Parastrongyloides</taxon>
    </lineage>
</organism>
<keyword evidence="5" id="KW-1185">Reference proteome</keyword>
<dbReference type="Gene3D" id="3.10.260.20">
    <property type="entry name" value="Ski"/>
    <property type="match status" value="1"/>
</dbReference>
<dbReference type="STRING" id="131310.A0A0N4Z7E1"/>
<dbReference type="InterPro" id="IPR037000">
    <property type="entry name" value="Ski_DNA-bd_sf"/>
</dbReference>
<dbReference type="SUPFAM" id="SSF46955">
    <property type="entry name" value="Putative DNA-binding domain"/>
    <property type="match status" value="1"/>
</dbReference>
<feature type="compositionally biased region" description="Low complexity" evidence="3">
    <location>
        <begin position="9"/>
        <end position="19"/>
    </location>
</feature>
<dbReference type="SMART" id="SM01046">
    <property type="entry name" value="c-SKI_SMAD_bind"/>
    <property type="match status" value="1"/>
</dbReference>
<dbReference type="GO" id="GO:0000978">
    <property type="term" value="F:RNA polymerase II cis-regulatory region sequence-specific DNA binding"/>
    <property type="evidence" value="ECO:0007669"/>
    <property type="project" value="TreeGrafter"/>
</dbReference>
<dbReference type="WBParaSite" id="PTRK_0000309200.1">
    <property type="protein sequence ID" value="PTRK_0000309200.1"/>
    <property type="gene ID" value="PTRK_0000309200"/>
</dbReference>
<dbReference type="InterPro" id="IPR003380">
    <property type="entry name" value="SKI/SNO/DAC"/>
</dbReference>
<dbReference type="GO" id="GO:0005737">
    <property type="term" value="C:cytoplasm"/>
    <property type="evidence" value="ECO:0007669"/>
    <property type="project" value="TreeGrafter"/>
</dbReference>
<dbReference type="Pfam" id="PF08782">
    <property type="entry name" value="c-SKI_SMAD_bind"/>
    <property type="match status" value="1"/>
</dbReference>
<evidence type="ECO:0000313" key="6">
    <source>
        <dbReference type="WBParaSite" id="PTRK_0000309200.1"/>
    </source>
</evidence>
<dbReference type="Proteomes" id="UP000038045">
    <property type="component" value="Unplaced"/>
</dbReference>
<dbReference type="GO" id="GO:0005634">
    <property type="term" value="C:nucleus"/>
    <property type="evidence" value="ECO:0007669"/>
    <property type="project" value="TreeGrafter"/>
</dbReference>
<evidence type="ECO:0000256" key="2">
    <source>
        <dbReference type="SAM" id="Coils"/>
    </source>
</evidence>
<dbReference type="AlphaFoldDB" id="A0A0N4Z7E1"/>